<organism evidence="3 4">
    <name type="scientific">Acidiferrimicrobium australe</name>
    <dbReference type="NCBI Taxonomy" id="2664430"/>
    <lineage>
        <taxon>Bacteria</taxon>
        <taxon>Bacillati</taxon>
        <taxon>Actinomycetota</taxon>
        <taxon>Acidimicrobiia</taxon>
        <taxon>Acidimicrobiales</taxon>
        <taxon>Acidimicrobiaceae</taxon>
        <taxon>Acidiferrimicrobium</taxon>
    </lineage>
</organism>
<dbReference type="PANTHER" id="PTHR42760">
    <property type="entry name" value="SHORT-CHAIN DEHYDROGENASES/REDUCTASES FAMILY MEMBER"/>
    <property type="match status" value="1"/>
</dbReference>
<evidence type="ECO:0000256" key="1">
    <source>
        <dbReference type="ARBA" id="ARBA00006484"/>
    </source>
</evidence>
<proteinExistence type="inferred from homology"/>
<name>A0ABW9QP25_9ACTN</name>
<gene>
    <name evidence="3" type="ORF">GHK86_01760</name>
</gene>
<sequence length="235" mass="24643">MRLDGIENRVALVTGGGRGIGRCIAETLRDQGGLVAALDLEPPDIDGVLGVPVDVADERRVEEAFAIVEDHLGPVELLVLNAAILIAEPFEQTMPASWRRVLDVNLTGAYLCARRAVPAMTDRGSGRIVAVSSSAGRTGGGTAAAAYSASKAGLMTLMRSLAREYSRAGIRANAVAPALIDTTMIQDLEDLRDRIPLGRYGTVQEVADVVAFLCSDHASFITGAVVDVNGGFVIA</sequence>
<dbReference type="EMBL" id="WJHE01000070">
    <property type="protein sequence ID" value="MST31459.1"/>
    <property type="molecule type" value="Genomic_DNA"/>
</dbReference>
<dbReference type="PRINTS" id="PR00080">
    <property type="entry name" value="SDRFAMILY"/>
</dbReference>
<comment type="similarity">
    <text evidence="1">Belongs to the short-chain dehydrogenases/reductases (SDR) family.</text>
</comment>
<dbReference type="Gene3D" id="3.40.50.720">
    <property type="entry name" value="NAD(P)-binding Rossmann-like Domain"/>
    <property type="match status" value="1"/>
</dbReference>
<dbReference type="SMART" id="SM00822">
    <property type="entry name" value="PKS_KR"/>
    <property type="match status" value="1"/>
</dbReference>
<keyword evidence="4" id="KW-1185">Reference proteome</keyword>
<accession>A0ABW9QP25</accession>
<dbReference type="SUPFAM" id="SSF51735">
    <property type="entry name" value="NAD(P)-binding Rossmann-fold domains"/>
    <property type="match status" value="1"/>
</dbReference>
<reference evidence="3 4" key="1">
    <citation type="submission" date="2019-11" db="EMBL/GenBank/DDBJ databases">
        <title>Acidiferrimicrobium australis gen. nov., sp. nov., an acidophilic and obligately heterotrophic, member of the Actinobacteria that catalyses dissimilatory oxido- reduction of iron isolated from metal-rich acidic water in Chile.</title>
        <authorList>
            <person name="Gonzalez D."/>
            <person name="Huber K."/>
            <person name="Hedrich S."/>
            <person name="Rojas-Villalobos C."/>
            <person name="Quatrini R."/>
            <person name="Dinamarca M.A."/>
            <person name="Schwarz A."/>
            <person name="Canales C."/>
            <person name="Nancucheo I."/>
        </authorList>
    </citation>
    <scope>NUCLEOTIDE SEQUENCE [LARGE SCALE GENOMIC DNA]</scope>
    <source>
        <strain evidence="3 4">USS-CCA1</strain>
    </source>
</reference>
<evidence type="ECO:0000313" key="4">
    <source>
        <dbReference type="Proteomes" id="UP000437736"/>
    </source>
</evidence>
<evidence type="ECO:0000313" key="3">
    <source>
        <dbReference type="EMBL" id="MST31459.1"/>
    </source>
</evidence>
<feature type="domain" description="Ketoreductase" evidence="2">
    <location>
        <begin position="9"/>
        <end position="188"/>
    </location>
</feature>
<dbReference type="Pfam" id="PF13561">
    <property type="entry name" value="adh_short_C2"/>
    <property type="match status" value="1"/>
</dbReference>
<dbReference type="PROSITE" id="PS00061">
    <property type="entry name" value="ADH_SHORT"/>
    <property type="match status" value="1"/>
</dbReference>
<dbReference type="Proteomes" id="UP000437736">
    <property type="component" value="Unassembled WGS sequence"/>
</dbReference>
<dbReference type="PRINTS" id="PR00081">
    <property type="entry name" value="GDHRDH"/>
</dbReference>
<dbReference type="InterPro" id="IPR036291">
    <property type="entry name" value="NAD(P)-bd_dom_sf"/>
</dbReference>
<dbReference type="InterPro" id="IPR057326">
    <property type="entry name" value="KR_dom"/>
</dbReference>
<comment type="caution">
    <text evidence="3">The sequence shown here is derived from an EMBL/GenBank/DDBJ whole genome shotgun (WGS) entry which is preliminary data.</text>
</comment>
<dbReference type="InterPro" id="IPR002347">
    <property type="entry name" value="SDR_fam"/>
</dbReference>
<protein>
    <submittedName>
        <fullName evidence="3">SDR family oxidoreductase</fullName>
    </submittedName>
</protein>
<dbReference type="PANTHER" id="PTHR42760:SF40">
    <property type="entry name" value="3-OXOACYL-[ACYL-CARRIER-PROTEIN] REDUCTASE, CHLOROPLASTIC"/>
    <property type="match status" value="1"/>
</dbReference>
<evidence type="ECO:0000259" key="2">
    <source>
        <dbReference type="SMART" id="SM00822"/>
    </source>
</evidence>
<dbReference type="InterPro" id="IPR020904">
    <property type="entry name" value="Sc_DH/Rdtase_CS"/>
</dbReference>